<evidence type="ECO:0000259" key="8">
    <source>
        <dbReference type="PROSITE" id="PS51405"/>
    </source>
</evidence>
<evidence type="ECO:0000256" key="7">
    <source>
        <dbReference type="ARBA" id="ARBA00025795"/>
    </source>
</evidence>
<keyword evidence="2 9" id="KW-0575">Peroxidase</keyword>
<keyword evidence="10" id="KW-1185">Reference proteome</keyword>
<comment type="cofactor">
    <cofactor evidence="1">
        <name>heme b</name>
        <dbReference type="ChEBI" id="CHEBI:60344"/>
    </cofactor>
</comment>
<dbReference type="STRING" id="97972.A0A2V1D3C0"/>
<reference evidence="9 10" key="1">
    <citation type="journal article" date="2018" name="Sci. Rep.">
        <title>Comparative genomics provides insights into the lifestyle and reveals functional heterogeneity of dark septate endophytic fungi.</title>
        <authorList>
            <person name="Knapp D.G."/>
            <person name="Nemeth J.B."/>
            <person name="Barry K."/>
            <person name="Hainaut M."/>
            <person name="Henrissat B."/>
            <person name="Johnson J."/>
            <person name="Kuo A."/>
            <person name="Lim J.H.P."/>
            <person name="Lipzen A."/>
            <person name="Nolan M."/>
            <person name="Ohm R.A."/>
            <person name="Tamas L."/>
            <person name="Grigoriev I.V."/>
            <person name="Spatafora J.W."/>
            <person name="Nagy L.G."/>
            <person name="Kovacs G.M."/>
        </authorList>
    </citation>
    <scope>NUCLEOTIDE SEQUENCE [LARGE SCALE GENOMIC DNA]</scope>
    <source>
        <strain evidence="9 10">DSE2036</strain>
    </source>
</reference>
<evidence type="ECO:0000256" key="3">
    <source>
        <dbReference type="ARBA" id="ARBA00022617"/>
    </source>
</evidence>
<dbReference type="OrthoDB" id="407298at2759"/>
<keyword evidence="6" id="KW-0408">Iron</keyword>
<keyword evidence="4" id="KW-0479">Metal-binding</keyword>
<comment type="similarity">
    <text evidence="7">Belongs to the chloroperoxidase family.</text>
</comment>
<name>A0A2V1D3C0_9PLEO</name>
<dbReference type="EMBL" id="KZ805676">
    <property type="protein sequence ID" value="PVH92512.1"/>
    <property type="molecule type" value="Genomic_DNA"/>
</dbReference>
<feature type="domain" description="Heme haloperoxidase family profile" evidence="8">
    <location>
        <begin position="33"/>
        <end position="233"/>
    </location>
</feature>
<sequence>MSEMFSRLSKKIKGGETAKPPTGTLTHHVIDVNWENWSPPGVGDVRSPCPAINALANHNILPHNGKGITKAMAVEALTKSFNVDPKIANVFAASGIIANPDHNAHTFDLNHVSKHNYIEHDGSLSRDDASFGDAEKFSPEAFNDVLETYRKANPGKSDDEIMTNWATAGHARWARILASKAKHEKAQATWIYGIKEAIMSYGETSLYLNLLGKDGVAPLQWVKIFFGTSRIMS</sequence>
<evidence type="ECO:0000313" key="9">
    <source>
        <dbReference type="EMBL" id="PVH92512.1"/>
    </source>
</evidence>
<keyword evidence="3" id="KW-0349">Heme</keyword>
<dbReference type="PROSITE" id="PS51405">
    <property type="entry name" value="HEME_HALOPEROXIDASE"/>
    <property type="match status" value="1"/>
</dbReference>
<dbReference type="Pfam" id="PF01328">
    <property type="entry name" value="Peroxidase_2"/>
    <property type="match status" value="1"/>
</dbReference>
<evidence type="ECO:0000256" key="4">
    <source>
        <dbReference type="ARBA" id="ARBA00022723"/>
    </source>
</evidence>
<organism evidence="9 10">
    <name type="scientific">Periconia macrospinosa</name>
    <dbReference type="NCBI Taxonomy" id="97972"/>
    <lineage>
        <taxon>Eukaryota</taxon>
        <taxon>Fungi</taxon>
        <taxon>Dikarya</taxon>
        <taxon>Ascomycota</taxon>
        <taxon>Pezizomycotina</taxon>
        <taxon>Dothideomycetes</taxon>
        <taxon>Pleosporomycetidae</taxon>
        <taxon>Pleosporales</taxon>
        <taxon>Massarineae</taxon>
        <taxon>Periconiaceae</taxon>
        <taxon>Periconia</taxon>
    </lineage>
</organism>
<dbReference type="InterPro" id="IPR000028">
    <property type="entry name" value="Chloroperoxidase"/>
</dbReference>
<accession>A0A2V1D3C0</accession>
<dbReference type="Proteomes" id="UP000244855">
    <property type="component" value="Unassembled WGS sequence"/>
</dbReference>
<evidence type="ECO:0000256" key="5">
    <source>
        <dbReference type="ARBA" id="ARBA00023002"/>
    </source>
</evidence>
<dbReference type="InterPro" id="IPR036851">
    <property type="entry name" value="Chloroperoxidase-like_sf"/>
</dbReference>
<dbReference type="PANTHER" id="PTHR33577">
    <property type="entry name" value="STERIGMATOCYSTIN BIOSYNTHESIS PEROXIDASE STCC-RELATED"/>
    <property type="match status" value="1"/>
</dbReference>
<dbReference type="AlphaFoldDB" id="A0A2V1D3C0"/>
<keyword evidence="5" id="KW-0560">Oxidoreductase</keyword>
<proteinExistence type="inferred from homology"/>
<dbReference type="Gene3D" id="1.10.489.10">
    <property type="entry name" value="Chloroperoxidase-like"/>
    <property type="match status" value="1"/>
</dbReference>
<evidence type="ECO:0000256" key="6">
    <source>
        <dbReference type="ARBA" id="ARBA00023004"/>
    </source>
</evidence>
<dbReference type="GO" id="GO:0004601">
    <property type="term" value="F:peroxidase activity"/>
    <property type="evidence" value="ECO:0007669"/>
    <property type="project" value="UniProtKB-KW"/>
</dbReference>
<gene>
    <name evidence="9" type="ORF">DM02DRAFT_619902</name>
</gene>
<dbReference type="PANTHER" id="PTHR33577:SF9">
    <property type="entry name" value="PEROXIDASE STCC"/>
    <property type="match status" value="1"/>
</dbReference>
<dbReference type="SUPFAM" id="SSF47571">
    <property type="entry name" value="Cloroperoxidase"/>
    <property type="match status" value="1"/>
</dbReference>
<evidence type="ECO:0000256" key="2">
    <source>
        <dbReference type="ARBA" id="ARBA00022559"/>
    </source>
</evidence>
<evidence type="ECO:0000313" key="10">
    <source>
        <dbReference type="Proteomes" id="UP000244855"/>
    </source>
</evidence>
<evidence type="ECO:0000256" key="1">
    <source>
        <dbReference type="ARBA" id="ARBA00001970"/>
    </source>
</evidence>
<dbReference type="GO" id="GO:0046872">
    <property type="term" value="F:metal ion binding"/>
    <property type="evidence" value="ECO:0007669"/>
    <property type="project" value="UniProtKB-KW"/>
</dbReference>
<protein>
    <submittedName>
        <fullName evidence="9">Cloroperoxidase</fullName>
    </submittedName>
</protein>